<proteinExistence type="predicted"/>
<organism evidence="1 2">
    <name type="scientific">Ataeniobius toweri</name>
    <dbReference type="NCBI Taxonomy" id="208326"/>
    <lineage>
        <taxon>Eukaryota</taxon>
        <taxon>Metazoa</taxon>
        <taxon>Chordata</taxon>
        <taxon>Craniata</taxon>
        <taxon>Vertebrata</taxon>
        <taxon>Euteleostomi</taxon>
        <taxon>Actinopterygii</taxon>
        <taxon>Neopterygii</taxon>
        <taxon>Teleostei</taxon>
        <taxon>Neoteleostei</taxon>
        <taxon>Acanthomorphata</taxon>
        <taxon>Ovalentaria</taxon>
        <taxon>Atherinomorphae</taxon>
        <taxon>Cyprinodontiformes</taxon>
        <taxon>Goodeidae</taxon>
        <taxon>Ataeniobius</taxon>
    </lineage>
</organism>
<protein>
    <submittedName>
        <fullName evidence="1">Uncharacterized protein</fullName>
    </submittedName>
</protein>
<comment type="caution">
    <text evidence="1">The sequence shown here is derived from an EMBL/GenBank/DDBJ whole genome shotgun (WGS) entry which is preliminary data.</text>
</comment>
<dbReference type="EMBL" id="JAHUTI010070357">
    <property type="protein sequence ID" value="MED6255099.1"/>
    <property type="molecule type" value="Genomic_DNA"/>
</dbReference>
<keyword evidence="2" id="KW-1185">Reference proteome</keyword>
<dbReference type="Proteomes" id="UP001345963">
    <property type="component" value="Unassembled WGS sequence"/>
</dbReference>
<evidence type="ECO:0000313" key="1">
    <source>
        <dbReference type="EMBL" id="MED6255099.1"/>
    </source>
</evidence>
<name>A0ABU7C0I1_9TELE</name>
<evidence type="ECO:0000313" key="2">
    <source>
        <dbReference type="Proteomes" id="UP001345963"/>
    </source>
</evidence>
<sequence>MVKNYFLPFSGDSIISVLLVKASLWVKLANISPPCLQALLLQNKQGAHFLVMSQSFSHFTHTRSHTLANQAVQHRFLVQMRAYSVISQTPKLIHSRVYSVSYGLLASHVAVKVRQSNVSPVTSVCSLLLTHTDPHWPVDVTLLSLYRCLLKIIKRSGQLLNLFL</sequence>
<gene>
    <name evidence="1" type="ORF">ATANTOWER_004728</name>
</gene>
<reference evidence="1 2" key="1">
    <citation type="submission" date="2021-07" db="EMBL/GenBank/DDBJ databases">
        <authorList>
            <person name="Palmer J.M."/>
        </authorList>
    </citation>
    <scope>NUCLEOTIDE SEQUENCE [LARGE SCALE GENOMIC DNA]</scope>
    <source>
        <strain evidence="1 2">AT_MEX2019</strain>
        <tissue evidence="1">Muscle</tissue>
    </source>
</reference>
<accession>A0ABU7C0I1</accession>